<feature type="region of interest" description="Disordered" evidence="2">
    <location>
        <begin position="90"/>
        <end position="124"/>
    </location>
</feature>
<reference evidence="3 4" key="1">
    <citation type="submission" date="2016-06" db="EMBL/GenBank/DDBJ databases">
        <authorList>
            <consortium name="Pathogen Informatics"/>
        </authorList>
    </citation>
    <scope>NUCLEOTIDE SEQUENCE [LARGE SCALE GENOMIC DNA]</scope>
    <source>
        <strain evidence="3">PowCR01</strain>
    </source>
</reference>
<evidence type="ECO:0000313" key="3">
    <source>
        <dbReference type="EMBL" id="SBT82608.1"/>
    </source>
</evidence>
<feature type="coiled-coil region" evidence="1">
    <location>
        <begin position="339"/>
        <end position="380"/>
    </location>
</feature>
<dbReference type="EMBL" id="LT594518">
    <property type="protein sequence ID" value="SBT82608.1"/>
    <property type="molecule type" value="Genomic_DNA"/>
</dbReference>
<name>A0A1C3L5I2_PLAOA</name>
<feature type="coiled-coil region" evidence="1">
    <location>
        <begin position="406"/>
        <end position="482"/>
    </location>
</feature>
<evidence type="ECO:0000256" key="1">
    <source>
        <dbReference type="SAM" id="Coils"/>
    </source>
</evidence>
<dbReference type="Proteomes" id="UP000243200">
    <property type="component" value="Chromosome 14"/>
</dbReference>
<organism evidence="3 4">
    <name type="scientific">Plasmodium ovale</name>
    <name type="common">malaria parasite P. ovale</name>
    <dbReference type="NCBI Taxonomy" id="36330"/>
    <lineage>
        <taxon>Eukaryota</taxon>
        <taxon>Sar</taxon>
        <taxon>Alveolata</taxon>
        <taxon>Apicomplexa</taxon>
        <taxon>Aconoidasida</taxon>
        <taxon>Haemosporida</taxon>
        <taxon>Plasmodiidae</taxon>
        <taxon>Plasmodium</taxon>
        <taxon>Plasmodium (Plasmodium)</taxon>
    </lineage>
</organism>
<protein>
    <submittedName>
        <fullName evidence="3">Uncharacterized protein</fullName>
    </submittedName>
</protein>
<feature type="compositionally biased region" description="Basic and acidic residues" evidence="2">
    <location>
        <begin position="90"/>
        <end position="113"/>
    </location>
</feature>
<dbReference type="VEuPathDB" id="PlasmoDB:POWCR01_140047700"/>
<proteinExistence type="predicted"/>
<dbReference type="AlphaFoldDB" id="A0A1C3L5I2"/>
<evidence type="ECO:0000256" key="2">
    <source>
        <dbReference type="SAM" id="MobiDB-lite"/>
    </source>
</evidence>
<feature type="coiled-coil region" evidence="1">
    <location>
        <begin position="523"/>
        <end position="571"/>
    </location>
</feature>
<dbReference type="VEuPathDB" id="PlasmoDB:PocGH01_14053400"/>
<feature type="coiled-coil region" evidence="1">
    <location>
        <begin position="244"/>
        <end position="296"/>
    </location>
</feature>
<sequence>MDGESKSVGSDMSKHFVLEEISNLQNDICQLNNNIKDENKCENIKKEANIDMLDLSYNEISNIFMGTHDLDNNVSAEYLVEENAANTLIHKQEVGEKTKNEGEKRDEGSEKNETSINHPSDGNYELVKKNKKDFKELQGEVEGEEATEAEMEARSGVEAVSNPLEETNEDKSDAGKMKMKIQNLLKLIGILKEQINQKDQEIYRMEIDFKLRKEKSEKNMFTLEDVMVENESNSDRSEGDNFLMKKMKSILISQNEEIVSLNEELKKKTKEIFYLNEENMTKNEKLTELKKEIETNYMHLKEYKNIHNEMEVDANNKIYNAENYLNITNQKLIENDINIKEKKLNIEKQKRVIKELYNQLNKKEEKITELRSIIESIELNNSRDIIKYKQNNMDLINRLSLNNSLMNSQKIEIENMHMNYKQIEEELKNKDNELKKLHKNLLAKDEENNKMLHDMNRLKFDMEVKNIDVVNVKQKIKNMKRECSIHLKKQKERFTSVINEIYKEKDEIIKNHLEEMSKMTTHYNEVVSLNEDIKNEVNLLKDEILKKSCEIEKLQDRLLDYESKLLIYENNNEIKILKKNEDHLRKLLSKHIRRNEQLLNTTLLLQKSTLENNTLEKKIIELKAKTYRKDQEIKKLQETNSRKKAPSSSCSVSADILDTCGDVNQSIAGNGGSGSGSGNVRGNVRGKTREKALGENSYNDINIDIDSSIDLNVNMRQFGSICADEENSIFMSKKTNDKNNTFDLLVDNDSKGIHLNDTSPLSSSDDPVYIALCEYFNCFKQNNTLFKINKINDNTYLLNDKKVFIKFINGDLYVEDDAYPVKLQDYLLKITAQ</sequence>
<gene>
    <name evidence="3" type="primary">PowCR01_140047700</name>
    <name evidence="3" type="ORF">POWCR01_140047700</name>
</gene>
<evidence type="ECO:0000313" key="4">
    <source>
        <dbReference type="Proteomes" id="UP000243200"/>
    </source>
</evidence>
<keyword evidence="1" id="KW-0175">Coiled coil</keyword>
<accession>A0A1C3L5I2</accession>
<dbReference type="OrthoDB" id="386058at2759"/>
<feature type="region of interest" description="Disordered" evidence="2">
    <location>
        <begin position="138"/>
        <end position="173"/>
    </location>
</feature>
<feature type="compositionally biased region" description="Acidic residues" evidence="2">
    <location>
        <begin position="139"/>
        <end position="150"/>
    </location>
</feature>